<organism evidence="1 2">
    <name type="scientific">Streptomyces thermolineatus</name>
    <dbReference type="NCBI Taxonomy" id="44033"/>
    <lineage>
        <taxon>Bacteria</taxon>
        <taxon>Bacillati</taxon>
        <taxon>Actinomycetota</taxon>
        <taxon>Actinomycetes</taxon>
        <taxon>Kitasatosporales</taxon>
        <taxon>Streptomycetaceae</taxon>
        <taxon>Streptomyces</taxon>
    </lineage>
</organism>
<gene>
    <name evidence="1" type="ORF">GCM10010406_42530</name>
</gene>
<evidence type="ECO:0000313" key="2">
    <source>
        <dbReference type="Proteomes" id="UP001501358"/>
    </source>
</evidence>
<dbReference type="EMBL" id="BAAATA010000030">
    <property type="protein sequence ID" value="GAA2501535.1"/>
    <property type="molecule type" value="Genomic_DNA"/>
</dbReference>
<sequence>MTRQLFSRPEWVPEKGHCLRRTGVHFDAVCVSGPVAEEAADALAGASGGEPGPVVRETREAGRLYFLLPPGTACARHWPPGAVRLGGRTGVGYIGVPALDGRTWPLSWRSAPTPRAPFVDPALLHTVLCEALPGPEGCR</sequence>
<comment type="caution">
    <text evidence="1">The sequence shown here is derived from an EMBL/GenBank/DDBJ whole genome shotgun (WGS) entry which is preliminary data.</text>
</comment>
<dbReference type="RefSeq" id="WP_344384792.1">
    <property type="nucleotide sequence ID" value="NZ_BAAATA010000030.1"/>
</dbReference>
<accession>A0ABP5ZQ86</accession>
<name>A0ABP5ZQ86_9ACTN</name>
<evidence type="ECO:0008006" key="3">
    <source>
        <dbReference type="Google" id="ProtNLM"/>
    </source>
</evidence>
<protein>
    <recommendedName>
        <fullName evidence="3">DNA primase/polymerase bifunctional N-terminal domain-containing protein</fullName>
    </recommendedName>
</protein>
<dbReference type="Proteomes" id="UP001501358">
    <property type="component" value="Unassembled WGS sequence"/>
</dbReference>
<evidence type="ECO:0000313" key="1">
    <source>
        <dbReference type="EMBL" id="GAA2501535.1"/>
    </source>
</evidence>
<reference evidence="2" key="1">
    <citation type="journal article" date="2019" name="Int. J. Syst. Evol. Microbiol.">
        <title>The Global Catalogue of Microorganisms (GCM) 10K type strain sequencing project: providing services to taxonomists for standard genome sequencing and annotation.</title>
        <authorList>
            <consortium name="The Broad Institute Genomics Platform"/>
            <consortium name="The Broad Institute Genome Sequencing Center for Infectious Disease"/>
            <person name="Wu L."/>
            <person name="Ma J."/>
        </authorList>
    </citation>
    <scope>NUCLEOTIDE SEQUENCE [LARGE SCALE GENOMIC DNA]</scope>
    <source>
        <strain evidence="2">JCM 6307</strain>
    </source>
</reference>
<proteinExistence type="predicted"/>
<keyword evidence="2" id="KW-1185">Reference proteome</keyword>